<dbReference type="EMBL" id="DRMH01000035">
    <property type="protein sequence ID" value="HFC97449.1"/>
    <property type="molecule type" value="Genomic_DNA"/>
</dbReference>
<dbReference type="AlphaFoldDB" id="A0A7C3CP81"/>
<name>A0A7C3CP81_9BACT</name>
<evidence type="ECO:0008006" key="2">
    <source>
        <dbReference type="Google" id="ProtNLM"/>
    </source>
</evidence>
<reference evidence="1" key="1">
    <citation type="journal article" date="2020" name="mSystems">
        <title>Genome- and Community-Level Interaction Insights into Carbon Utilization and Element Cycling Functions of Hydrothermarchaeota in Hydrothermal Sediment.</title>
        <authorList>
            <person name="Zhou Z."/>
            <person name="Liu Y."/>
            <person name="Xu W."/>
            <person name="Pan J."/>
            <person name="Luo Z.H."/>
            <person name="Li M."/>
        </authorList>
    </citation>
    <scope>NUCLEOTIDE SEQUENCE [LARGE SCALE GENOMIC DNA]</scope>
    <source>
        <strain evidence="1">HyVt-483</strain>
    </source>
</reference>
<gene>
    <name evidence="1" type="ORF">ENJ40_03180</name>
</gene>
<evidence type="ECO:0000313" key="1">
    <source>
        <dbReference type="EMBL" id="HFC97449.1"/>
    </source>
</evidence>
<organism evidence="1">
    <name type="scientific">Thermosulfurimonas dismutans</name>
    <dbReference type="NCBI Taxonomy" id="999894"/>
    <lineage>
        <taxon>Bacteria</taxon>
        <taxon>Pseudomonadati</taxon>
        <taxon>Thermodesulfobacteriota</taxon>
        <taxon>Thermodesulfobacteria</taxon>
        <taxon>Thermodesulfobacteriales</taxon>
        <taxon>Thermodesulfobacteriaceae</taxon>
        <taxon>Thermosulfurimonas</taxon>
    </lineage>
</organism>
<proteinExistence type="predicted"/>
<comment type="caution">
    <text evidence="1">The sequence shown here is derived from an EMBL/GenBank/DDBJ whole genome shotgun (WGS) entry which is preliminary data.</text>
</comment>
<sequence length="107" mass="12526">MPYFIRARTYLRYAEEEYRRGHFREAFVLAGKAIWALSQVEAPERKPEPPYLWEALKQAAEPEVVDFFHRGWERLEQAGEEEARQLAAQALKKAREILSPILGPSLR</sequence>
<accession>A0A7C3CP81</accession>
<dbReference type="Proteomes" id="UP000886043">
    <property type="component" value="Unassembled WGS sequence"/>
</dbReference>
<protein>
    <recommendedName>
        <fullName evidence="2">HEPN domain-containing protein</fullName>
    </recommendedName>
</protein>